<dbReference type="AlphaFoldDB" id="A0A384JMS9"/>
<dbReference type="SUPFAM" id="SSF48264">
    <property type="entry name" value="Cytochrome P450"/>
    <property type="match status" value="1"/>
</dbReference>
<gene>
    <name evidence="7" type="ORF">BCIN_07g04220</name>
</gene>
<keyword evidence="5" id="KW-0843">Virulence</keyword>
<sequence>MAPIFALAMAISALILVYYFICFSTHKNIYRRCTCKENIISIRNLSEAREILKESSLHSRARPNQRLVRVFSISNAFTTTNQAFYQSFLKAATSLLKTSNDSASTLPKEVLPILNDEIAPSISEDGITPLSPLIQVFCFRLVLLKFFPSKHMRPMQIPIIHITQLINSLWISSKCSCFVHPSQIPMQKSLHHELDSLSLSTSSENENPLNILLPAYETLWRIVLRCFLEISFCHSSDVAAEWKDVLSQFLKNMTAEQFGKRIGKFSARDIVFEALRLYPPTKRIYRQDTDNGSVFAVDVEFIQRTEEIWGTDGNDFRPERWFELESKGNVAYKEAWMPFGKGKFLCPASKMAPMMVGMLVGCLIDAFGSDHWVLEGEGVKDVISRGMPLDNGREAFECLSLRRVIDEKFDV</sequence>
<dbReference type="PANTHER" id="PTHR24305:SF232">
    <property type="entry name" value="P450, PUTATIVE (EUROFUNG)-RELATED"/>
    <property type="match status" value="1"/>
</dbReference>
<keyword evidence="6" id="KW-0812">Transmembrane</keyword>
<dbReference type="GeneID" id="36394334"/>
<evidence type="ECO:0008006" key="9">
    <source>
        <dbReference type="Google" id="ProtNLM"/>
    </source>
</evidence>
<dbReference type="InterPro" id="IPR050121">
    <property type="entry name" value="Cytochrome_P450_monoxygenase"/>
</dbReference>
<keyword evidence="6" id="KW-0472">Membrane</keyword>
<dbReference type="GO" id="GO:0016705">
    <property type="term" value="F:oxidoreductase activity, acting on paired donors, with incorporation or reduction of molecular oxygen"/>
    <property type="evidence" value="ECO:0007669"/>
    <property type="project" value="InterPro"/>
</dbReference>
<dbReference type="Pfam" id="PF00067">
    <property type="entry name" value="p450"/>
    <property type="match status" value="1"/>
</dbReference>
<comment type="cofactor">
    <cofactor evidence="1">
        <name>heme</name>
        <dbReference type="ChEBI" id="CHEBI:30413"/>
    </cofactor>
</comment>
<dbReference type="Proteomes" id="UP000001798">
    <property type="component" value="Chromosome 7"/>
</dbReference>
<dbReference type="GO" id="GO:0004497">
    <property type="term" value="F:monooxygenase activity"/>
    <property type="evidence" value="ECO:0007669"/>
    <property type="project" value="InterPro"/>
</dbReference>
<name>A0A384JMS9_BOTFB</name>
<evidence type="ECO:0000256" key="2">
    <source>
        <dbReference type="ARBA" id="ARBA00010617"/>
    </source>
</evidence>
<dbReference type="Gene3D" id="1.10.630.10">
    <property type="entry name" value="Cytochrome P450"/>
    <property type="match status" value="1"/>
</dbReference>
<dbReference type="InterPro" id="IPR001128">
    <property type="entry name" value="Cyt_P450"/>
</dbReference>
<feature type="transmembrane region" description="Helical" evidence="6">
    <location>
        <begin position="6"/>
        <end position="23"/>
    </location>
</feature>
<reference evidence="7 8" key="1">
    <citation type="journal article" date="2011" name="PLoS Genet.">
        <title>Genomic analysis of the necrotrophic fungal pathogens Sclerotinia sclerotiorum and Botrytis cinerea.</title>
        <authorList>
            <person name="Amselem J."/>
            <person name="Cuomo C.A."/>
            <person name="van Kan J.A."/>
            <person name="Viaud M."/>
            <person name="Benito E.P."/>
            <person name="Couloux A."/>
            <person name="Coutinho P.M."/>
            <person name="de Vries R.P."/>
            <person name="Dyer P.S."/>
            <person name="Fillinger S."/>
            <person name="Fournier E."/>
            <person name="Gout L."/>
            <person name="Hahn M."/>
            <person name="Kohn L."/>
            <person name="Lapalu N."/>
            <person name="Plummer K.M."/>
            <person name="Pradier J.M."/>
            <person name="Quevillon E."/>
            <person name="Sharon A."/>
            <person name="Simon A."/>
            <person name="ten Have A."/>
            <person name="Tudzynski B."/>
            <person name="Tudzynski P."/>
            <person name="Wincker P."/>
            <person name="Andrew M."/>
            <person name="Anthouard V."/>
            <person name="Beever R.E."/>
            <person name="Beffa R."/>
            <person name="Benoit I."/>
            <person name="Bouzid O."/>
            <person name="Brault B."/>
            <person name="Chen Z."/>
            <person name="Choquer M."/>
            <person name="Collemare J."/>
            <person name="Cotton P."/>
            <person name="Danchin E.G."/>
            <person name="Da Silva C."/>
            <person name="Gautier A."/>
            <person name="Giraud C."/>
            <person name="Giraud T."/>
            <person name="Gonzalez C."/>
            <person name="Grossetete S."/>
            <person name="Guldener U."/>
            <person name="Henrissat B."/>
            <person name="Howlett B.J."/>
            <person name="Kodira C."/>
            <person name="Kretschmer M."/>
            <person name="Lappartient A."/>
            <person name="Leroch M."/>
            <person name="Levis C."/>
            <person name="Mauceli E."/>
            <person name="Neuveglise C."/>
            <person name="Oeser B."/>
            <person name="Pearson M."/>
            <person name="Poulain J."/>
            <person name="Poussereau N."/>
            <person name="Quesneville H."/>
            <person name="Rascle C."/>
            <person name="Schumacher J."/>
            <person name="Segurens B."/>
            <person name="Sexton A."/>
            <person name="Silva E."/>
            <person name="Sirven C."/>
            <person name="Soanes D.M."/>
            <person name="Talbot N.J."/>
            <person name="Templeton M."/>
            <person name="Yandava C."/>
            <person name="Yarden O."/>
            <person name="Zeng Q."/>
            <person name="Rollins J.A."/>
            <person name="Lebrun M.H."/>
            <person name="Dickman M."/>
        </authorList>
    </citation>
    <scope>NUCLEOTIDE SEQUENCE [LARGE SCALE GENOMIC DNA]</scope>
    <source>
        <strain evidence="7 8">B05.10</strain>
    </source>
</reference>
<dbReference type="GO" id="GO:0020037">
    <property type="term" value="F:heme binding"/>
    <property type="evidence" value="ECO:0007669"/>
    <property type="project" value="InterPro"/>
</dbReference>
<dbReference type="GO" id="GO:0005506">
    <property type="term" value="F:iron ion binding"/>
    <property type="evidence" value="ECO:0007669"/>
    <property type="project" value="InterPro"/>
</dbReference>
<evidence type="ECO:0000256" key="1">
    <source>
        <dbReference type="ARBA" id="ARBA00001971"/>
    </source>
</evidence>
<dbReference type="InterPro" id="IPR036396">
    <property type="entry name" value="Cyt_P450_sf"/>
</dbReference>
<dbReference type="KEGG" id="bfu:BCIN_07g04220"/>
<evidence type="ECO:0000256" key="3">
    <source>
        <dbReference type="ARBA" id="ARBA00022723"/>
    </source>
</evidence>
<evidence type="ECO:0000256" key="4">
    <source>
        <dbReference type="ARBA" id="ARBA00023004"/>
    </source>
</evidence>
<dbReference type="OrthoDB" id="10029320at2759"/>
<evidence type="ECO:0000256" key="6">
    <source>
        <dbReference type="SAM" id="Phobius"/>
    </source>
</evidence>
<reference evidence="7 8" key="2">
    <citation type="journal article" date="2012" name="Eukaryot. Cell">
        <title>Genome update of Botrytis cinerea strains B05.10 and T4.</title>
        <authorList>
            <person name="Staats M."/>
            <person name="van Kan J.A."/>
        </authorList>
    </citation>
    <scope>NUCLEOTIDE SEQUENCE [LARGE SCALE GENOMIC DNA]</scope>
    <source>
        <strain evidence="7 8">B05.10</strain>
    </source>
</reference>
<protein>
    <recommendedName>
        <fullName evidence="9">Cytochrome P450</fullName>
    </recommendedName>
</protein>
<evidence type="ECO:0000256" key="5">
    <source>
        <dbReference type="ARBA" id="ARBA00023026"/>
    </source>
</evidence>
<keyword evidence="3" id="KW-0479">Metal-binding</keyword>
<keyword evidence="6" id="KW-1133">Transmembrane helix</keyword>
<accession>A0A384JMS9</accession>
<organism evidence="7 8">
    <name type="scientific">Botryotinia fuckeliana (strain B05.10)</name>
    <name type="common">Noble rot fungus</name>
    <name type="synonym">Botrytis cinerea</name>
    <dbReference type="NCBI Taxonomy" id="332648"/>
    <lineage>
        <taxon>Eukaryota</taxon>
        <taxon>Fungi</taxon>
        <taxon>Dikarya</taxon>
        <taxon>Ascomycota</taxon>
        <taxon>Pezizomycotina</taxon>
        <taxon>Leotiomycetes</taxon>
        <taxon>Helotiales</taxon>
        <taxon>Sclerotiniaceae</taxon>
        <taxon>Botrytis</taxon>
    </lineage>
</organism>
<dbReference type="PANTHER" id="PTHR24305">
    <property type="entry name" value="CYTOCHROME P450"/>
    <property type="match status" value="1"/>
</dbReference>
<evidence type="ECO:0000313" key="7">
    <source>
        <dbReference type="EMBL" id="ATZ51863.1"/>
    </source>
</evidence>
<keyword evidence="8" id="KW-1185">Reference proteome</keyword>
<keyword evidence="4" id="KW-0408">Iron</keyword>
<evidence type="ECO:0000313" key="8">
    <source>
        <dbReference type="Proteomes" id="UP000001798"/>
    </source>
</evidence>
<reference evidence="7 8" key="3">
    <citation type="journal article" date="2017" name="Mol. Plant Pathol.">
        <title>A gapless genome sequence of the fungus Botrytis cinerea.</title>
        <authorList>
            <person name="Van Kan J.A."/>
            <person name="Stassen J.H."/>
            <person name="Mosbach A."/>
            <person name="Van Der Lee T.A."/>
            <person name="Faino L."/>
            <person name="Farmer A.D."/>
            <person name="Papasotiriou D.G."/>
            <person name="Zhou S."/>
            <person name="Seidl M.F."/>
            <person name="Cottam E."/>
            <person name="Edel D."/>
            <person name="Hahn M."/>
            <person name="Schwartz D.C."/>
            <person name="Dietrich R.A."/>
            <person name="Widdison S."/>
            <person name="Scalliet G."/>
        </authorList>
    </citation>
    <scope>NUCLEOTIDE SEQUENCE [LARGE SCALE GENOMIC DNA]</scope>
    <source>
        <strain evidence="7 8">B05.10</strain>
    </source>
</reference>
<dbReference type="EMBL" id="CP009811">
    <property type="protein sequence ID" value="ATZ51863.1"/>
    <property type="molecule type" value="Genomic_DNA"/>
</dbReference>
<dbReference type="RefSeq" id="XP_024549844.1">
    <property type="nucleotide sequence ID" value="XM_024694055.1"/>
</dbReference>
<comment type="similarity">
    <text evidence="2">Belongs to the cytochrome P450 family.</text>
</comment>
<dbReference type="VEuPathDB" id="FungiDB:Bcin07g04220"/>
<proteinExistence type="inferred from homology"/>